<dbReference type="SMART" id="SM00453">
    <property type="entry name" value="WSN"/>
    <property type="match status" value="1"/>
</dbReference>
<sequence length="1266" mass="144558">MQIFLVFILLNVLPTFSIESSSEYLNSRKYLLNRNKRADGAMNQILEKHLPLGRVFNALYLQMELNDKKIDGSDVVAGVLNLKNKASLEKLVSLKVDGVADELKTVEQAVQAVPDGIKQIADVDTIADKFKLVSEINETMRQELVAAKNIENIPSFINNGDTLGTISSLSENLAEKVLTIINSIKSYTDVRKLTQPIDNCKIALSQLPKELNNLVNETVKSLNILLNGVEVGSKISGRTEDFKNLIDLLSKAELEKRKIASLKNIQSVQTVKFLNATSLSLKEALHISNQIPIASAFVSGSNLSEVNLDLQNKWLKSLLNKHGDLEKLSHFGTINELSNGIDGIRNFGKQVFTLDHLDDFGYFIDYMAKIEKYVADFQPLEIESFEHCLDYSRLKRPDVSNEMKDLAAKLDAFYNVIPHIQSEVNKVNDISLLIGEIRKHTPDSSLIDRDNFNEWKNGEGFSDMKKFFEELKKTFEPLKQNQSFIDDVKTLSNVGPKIKKVQDWISNITLAEKGCDIVYHLNVEKLRNMNNAPSTIYSIRSGGNIKKVQDFIENFPKLKTNLEKFKTAMARSNKEPSGGVGPTAQPPKGKTKRETKSIKDLKLERQSLLEVAYATRSLEQMKRIEEKSSDFQTVFLKGEDAVKAIPYVKDAEKKSKLEAVWKDFPNFKKDLESFKTSNSKAVASLKYVPEKNLKDVGNVYMNITVFKFSRQAELRGMRETMRYFDNPIPSLIDALASIEELLAMDWGLVHTNFQKVPNSLIGLQNDFLEFFRVEKKVEPNTKEKAPGGLNLFLLIGVGFGVLVLIAIIVLVILYCVFVHDSDLKKSPPVEPDYSPPEEKFFEFTYMQVQDARLEMNKRDKKYIGNTPLFNAVIRDDWPAAEKMIKQGVVLDATCAGPLCRTVLFEAVLKQKQSFCKKLLKAAADQTICDATGDDPDTWTDRFNMTDLFQYFYDERKLKAPPRIVPSVKRYWKVLVLDKSCFKFYKKKKLPKRIKNHITWGYNEDMDLDSFSHIVLPNEYVKKDVTLLLDEKDFLTFQLLGCWANLMSVKWLNALANKEIHEKAMNRDFEYYVMHTEYRGNHHERTVFKQKTSIHKLQPRLLMNVAVTLLPTKLPYWKDQTKELKALVEQFGGELPNEVIMDDDDNCPLPYYSMDIDNLSSQNRCWVLKFEDSKGVNPEWKKWPDRCTVSDIQLLFECIARWKVLEHSNSIVVPEEIAPEPEIVPGTDGKSKMVNTQKPASKTAGKSQFKNLKERKSKMVKKIEKRS</sequence>
<dbReference type="InterPro" id="IPR036770">
    <property type="entry name" value="Ankyrin_rpt-contain_sf"/>
</dbReference>
<dbReference type="Pfam" id="PF02206">
    <property type="entry name" value="WSN"/>
    <property type="match status" value="1"/>
</dbReference>
<keyword evidence="2" id="KW-0812">Transmembrane</keyword>
<keyword evidence="3" id="KW-0732">Signal</keyword>
<feature type="chain" id="PRO_5025614632" description="Domain of unknown function WSN domain-containing protein" evidence="3">
    <location>
        <begin position="18"/>
        <end position="1266"/>
    </location>
</feature>
<feature type="signal peptide" evidence="3">
    <location>
        <begin position="1"/>
        <end position="17"/>
    </location>
</feature>
<evidence type="ECO:0000256" key="3">
    <source>
        <dbReference type="SAM" id="SignalP"/>
    </source>
</evidence>
<dbReference type="EMBL" id="WUAV01000002">
    <property type="protein sequence ID" value="KAF1766971.1"/>
    <property type="molecule type" value="Genomic_DNA"/>
</dbReference>
<comment type="caution">
    <text evidence="5">The sequence shown here is derived from an EMBL/GenBank/DDBJ whole genome shotgun (WGS) entry which is preliminary data.</text>
</comment>
<dbReference type="GeneID" id="9804038"/>
<keyword evidence="2" id="KW-1133">Transmembrane helix</keyword>
<dbReference type="SUPFAM" id="SSF48403">
    <property type="entry name" value="Ankyrin repeat"/>
    <property type="match status" value="1"/>
</dbReference>
<name>A0A6A5HIM2_CAERE</name>
<proteinExistence type="predicted"/>
<dbReference type="CTD" id="9804038"/>
<feature type="compositionally biased region" description="Basic residues" evidence="1">
    <location>
        <begin position="1252"/>
        <end position="1266"/>
    </location>
</feature>
<dbReference type="PANTHER" id="PTHR32525">
    <property type="entry name" value="PROTEIN-TYROSINE-PHOSPHATASE"/>
    <property type="match status" value="1"/>
</dbReference>
<evidence type="ECO:0000259" key="4">
    <source>
        <dbReference type="SMART" id="SM00453"/>
    </source>
</evidence>
<dbReference type="InterPro" id="IPR003125">
    <property type="entry name" value="WSN"/>
</dbReference>
<feature type="region of interest" description="Disordered" evidence="1">
    <location>
        <begin position="1220"/>
        <end position="1266"/>
    </location>
</feature>
<dbReference type="Proteomes" id="UP000483820">
    <property type="component" value="Chromosome II"/>
</dbReference>
<organism evidence="5 6">
    <name type="scientific">Caenorhabditis remanei</name>
    <name type="common">Caenorhabditis vulgaris</name>
    <dbReference type="NCBI Taxonomy" id="31234"/>
    <lineage>
        <taxon>Eukaryota</taxon>
        <taxon>Metazoa</taxon>
        <taxon>Ecdysozoa</taxon>
        <taxon>Nematoda</taxon>
        <taxon>Chromadorea</taxon>
        <taxon>Rhabditida</taxon>
        <taxon>Rhabditina</taxon>
        <taxon>Rhabditomorpha</taxon>
        <taxon>Rhabditoidea</taxon>
        <taxon>Rhabditidae</taxon>
        <taxon>Peloderinae</taxon>
        <taxon>Caenorhabditis</taxon>
    </lineage>
</organism>
<gene>
    <name evidence="5" type="ORF">GCK72_006929</name>
</gene>
<accession>A0A6A5HIM2</accession>
<feature type="compositionally biased region" description="Polar residues" evidence="1">
    <location>
        <begin position="1232"/>
        <end position="1249"/>
    </location>
</feature>
<reference evidence="5 6" key="1">
    <citation type="submission" date="2019-12" db="EMBL/GenBank/DDBJ databases">
        <title>Chromosome-level assembly of the Caenorhabditis remanei genome.</title>
        <authorList>
            <person name="Teterina A.A."/>
            <person name="Willis J.H."/>
            <person name="Phillips P.C."/>
        </authorList>
    </citation>
    <scope>NUCLEOTIDE SEQUENCE [LARGE SCALE GENOMIC DNA]</scope>
    <source>
        <strain evidence="5 6">PX506</strain>
        <tissue evidence="5">Whole organism</tissue>
    </source>
</reference>
<evidence type="ECO:0000256" key="2">
    <source>
        <dbReference type="SAM" id="Phobius"/>
    </source>
</evidence>
<dbReference type="KEGG" id="crq:GCK72_006929"/>
<evidence type="ECO:0000313" key="5">
    <source>
        <dbReference type="EMBL" id="KAF1766971.1"/>
    </source>
</evidence>
<protein>
    <recommendedName>
        <fullName evidence="4">Domain of unknown function WSN domain-containing protein</fullName>
    </recommendedName>
</protein>
<keyword evidence="2" id="KW-0472">Membrane</keyword>
<evidence type="ECO:0000313" key="6">
    <source>
        <dbReference type="Proteomes" id="UP000483820"/>
    </source>
</evidence>
<dbReference type="AlphaFoldDB" id="A0A6A5HIM2"/>
<evidence type="ECO:0000256" key="1">
    <source>
        <dbReference type="SAM" id="MobiDB-lite"/>
    </source>
</evidence>
<dbReference type="Gene3D" id="1.25.40.20">
    <property type="entry name" value="Ankyrin repeat-containing domain"/>
    <property type="match status" value="1"/>
</dbReference>
<dbReference type="PANTHER" id="PTHR32525:SF0">
    <property type="entry name" value="DOMAIN OF UNKNOWN FUNCTION WSN DOMAIN-CONTAINING PROTEIN-RELATED"/>
    <property type="match status" value="1"/>
</dbReference>
<dbReference type="RefSeq" id="XP_053590088.1">
    <property type="nucleotide sequence ID" value="XM_053725894.1"/>
</dbReference>
<feature type="transmembrane region" description="Helical" evidence="2">
    <location>
        <begin position="791"/>
        <end position="817"/>
    </location>
</feature>
<feature type="domain" description="Domain of unknown function WSN" evidence="4">
    <location>
        <begin position="40"/>
        <end position="109"/>
    </location>
</feature>
<feature type="region of interest" description="Disordered" evidence="1">
    <location>
        <begin position="569"/>
        <end position="597"/>
    </location>
</feature>